<dbReference type="GeneTree" id="ENSGT01030000235341"/>
<dbReference type="GO" id="GO:0006955">
    <property type="term" value="P:immune response"/>
    <property type="evidence" value="ECO:0007669"/>
    <property type="project" value="InterPro"/>
</dbReference>
<dbReference type="AlphaFoldDB" id="A0A8C6LHV0"/>
<dbReference type="InterPro" id="IPR036048">
    <property type="entry name" value="Interleukin_8-like_sf"/>
</dbReference>
<protein>
    <recommendedName>
        <fullName evidence="4">Chemokine interleukin-8-like domain-containing protein</fullName>
    </recommendedName>
</protein>
<feature type="signal peptide" evidence="1">
    <location>
        <begin position="1"/>
        <end position="22"/>
    </location>
</feature>
<evidence type="ECO:0000313" key="2">
    <source>
        <dbReference type="Ensembl" id="ENSNFUP00015019257.1"/>
    </source>
</evidence>
<dbReference type="Proteomes" id="UP000694548">
    <property type="component" value="Chromosome sgr09"/>
</dbReference>
<reference evidence="2" key="1">
    <citation type="submission" date="2014-08" db="EMBL/GenBank/DDBJ databases">
        <authorList>
            <person name="Senf B."/>
            <person name="Petzold A."/>
            <person name="Downie B.R."/>
            <person name="Koch P."/>
            <person name="Platzer M."/>
        </authorList>
    </citation>
    <scope>NUCLEOTIDE SEQUENCE [LARGE SCALE GENOMIC DNA]</scope>
    <source>
        <strain evidence="2">GRZ</strain>
    </source>
</reference>
<reference evidence="2" key="2">
    <citation type="submission" date="2025-08" db="UniProtKB">
        <authorList>
            <consortium name="Ensembl"/>
        </authorList>
    </citation>
    <scope>IDENTIFICATION</scope>
</reference>
<keyword evidence="3" id="KW-1185">Reference proteome</keyword>
<dbReference type="GO" id="GO:0005576">
    <property type="term" value="C:extracellular region"/>
    <property type="evidence" value="ECO:0007669"/>
    <property type="project" value="InterPro"/>
</dbReference>
<evidence type="ECO:0008006" key="4">
    <source>
        <dbReference type="Google" id="ProtNLM"/>
    </source>
</evidence>
<feature type="chain" id="PRO_5034299056" description="Chemokine interleukin-8-like domain-containing protein" evidence="1">
    <location>
        <begin position="23"/>
        <end position="90"/>
    </location>
</feature>
<evidence type="ECO:0000256" key="1">
    <source>
        <dbReference type="SAM" id="SignalP"/>
    </source>
</evidence>
<reference evidence="2" key="3">
    <citation type="submission" date="2025-09" db="UniProtKB">
        <authorList>
            <consortium name="Ensembl"/>
        </authorList>
    </citation>
    <scope>IDENTIFICATION</scope>
</reference>
<proteinExistence type="predicted"/>
<sequence>MKFSLILASLLCFHAQTNLVHSLAAPVHNCQCAWWSKTQVPYTKIKSYRIQEEGICSIKAVSASPVGLPLMFTRYCRAASANTAPQHPEL</sequence>
<evidence type="ECO:0000313" key="3">
    <source>
        <dbReference type="Proteomes" id="UP000694548"/>
    </source>
</evidence>
<organism evidence="2 3">
    <name type="scientific">Nothobranchius furzeri</name>
    <name type="common">Turquoise killifish</name>
    <dbReference type="NCBI Taxonomy" id="105023"/>
    <lineage>
        <taxon>Eukaryota</taxon>
        <taxon>Metazoa</taxon>
        <taxon>Chordata</taxon>
        <taxon>Craniata</taxon>
        <taxon>Vertebrata</taxon>
        <taxon>Euteleostomi</taxon>
        <taxon>Actinopterygii</taxon>
        <taxon>Neopterygii</taxon>
        <taxon>Teleostei</taxon>
        <taxon>Neoteleostei</taxon>
        <taxon>Acanthomorphata</taxon>
        <taxon>Ovalentaria</taxon>
        <taxon>Atherinomorphae</taxon>
        <taxon>Cyprinodontiformes</taxon>
        <taxon>Nothobranchiidae</taxon>
        <taxon>Nothobranchius</taxon>
    </lineage>
</organism>
<dbReference type="SUPFAM" id="SSF54117">
    <property type="entry name" value="Interleukin 8-like chemokines"/>
    <property type="match status" value="1"/>
</dbReference>
<dbReference type="Ensembl" id="ENSNFUT00015020156.1">
    <property type="protein sequence ID" value="ENSNFUP00015019257.1"/>
    <property type="gene ID" value="ENSNFUG00015009314.1"/>
</dbReference>
<keyword evidence="1" id="KW-0732">Signal</keyword>
<dbReference type="GO" id="GO:0008009">
    <property type="term" value="F:chemokine activity"/>
    <property type="evidence" value="ECO:0007669"/>
    <property type="project" value="InterPro"/>
</dbReference>
<name>A0A8C6LHV0_NOTFU</name>
<accession>A0A8C6LHV0</accession>